<feature type="coiled-coil region" evidence="1">
    <location>
        <begin position="48"/>
        <end position="79"/>
    </location>
</feature>
<evidence type="ECO:0008006" key="5">
    <source>
        <dbReference type="Google" id="ProtNLM"/>
    </source>
</evidence>
<feature type="chain" id="PRO_5040779672" description="DUF4398 domain-containing protein" evidence="2">
    <location>
        <begin position="23"/>
        <end position="81"/>
    </location>
</feature>
<feature type="signal peptide" evidence="2">
    <location>
        <begin position="1"/>
        <end position="22"/>
    </location>
</feature>
<accession>A0A9W9BR70</accession>
<evidence type="ECO:0000256" key="2">
    <source>
        <dbReference type="SAM" id="SignalP"/>
    </source>
</evidence>
<keyword evidence="4" id="KW-1185">Reference proteome</keyword>
<evidence type="ECO:0000313" key="4">
    <source>
        <dbReference type="Proteomes" id="UP001140502"/>
    </source>
</evidence>
<keyword evidence="1" id="KW-0175">Coiled coil</keyword>
<proteinExistence type="predicted"/>
<protein>
    <recommendedName>
        <fullName evidence="5">DUF4398 domain-containing protein</fullName>
    </recommendedName>
</protein>
<gene>
    <name evidence="3" type="ORF">N0V84_004457</name>
</gene>
<comment type="caution">
    <text evidence="3">The sequence shown here is derived from an EMBL/GenBank/DDBJ whole genome shotgun (WGS) entry which is preliminary data.</text>
</comment>
<dbReference type="AlphaFoldDB" id="A0A9W9BR70"/>
<sequence>MVRIINSFTILLVTAAVMVCSAPTPESTLKRVGRSAAGEDDRFIAQQQAFAEAEMKKAEDQYKLAKALYKQRMEAAKNEVS</sequence>
<dbReference type="EMBL" id="JAPEUR010000073">
    <property type="protein sequence ID" value="KAJ4323194.1"/>
    <property type="molecule type" value="Genomic_DNA"/>
</dbReference>
<reference evidence="3" key="1">
    <citation type="submission" date="2022-10" db="EMBL/GenBank/DDBJ databases">
        <title>Tapping the CABI collections for fungal endophytes: first genome assemblies for Collariella, Neodidymelliopsis, Ascochyta clinopodiicola, Didymella pomorum, Didymosphaeria variabile, Neocosmospora piperis and Neocucurbitaria cava.</title>
        <authorList>
            <person name="Hill R."/>
        </authorList>
    </citation>
    <scope>NUCLEOTIDE SEQUENCE</scope>
    <source>
        <strain evidence="3">IMI 366586</strain>
    </source>
</reference>
<organism evidence="3 4">
    <name type="scientific">Fusarium piperis</name>
    <dbReference type="NCBI Taxonomy" id="1435070"/>
    <lineage>
        <taxon>Eukaryota</taxon>
        <taxon>Fungi</taxon>
        <taxon>Dikarya</taxon>
        <taxon>Ascomycota</taxon>
        <taxon>Pezizomycotina</taxon>
        <taxon>Sordariomycetes</taxon>
        <taxon>Hypocreomycetidae</taxon>
        <taxon>Hypocreales</taxon>
        <taxon>Nectriaceae</taxon>
        <taxon>Fusarium</taxon>
        <taxon>Fusarium solani species complex</taxon>
    </lineage>
</organism>
<keyword evidence="2" id="KW-0732">Signal</keyword>
<evidence type="ECO:0000256" key="1">
    <source>
        <dbReference type="SAM" id="Coils"/>
    </source>
</evidence>
<dbReference type="Proteomes" id="UP001140502">
    <property type="component" value="Unassembled WGS sequence"/>
</dbReference>
<evidence type="ECO:0000313" key="3">
    <source>
        <dbReference type="EMBL" id="KAJ4323194.1"/>
    </source>
</evidence>
<name>A0A9W9BR70_9HYPO</name>